<keyword evidence="13" id="KW-1185">Reference proteome</keyword>
<keyword evidence="4" id="KW-0341">Growth regulation</keyword>
<feature type="compositionally biased region" description="Low complexity" evidence="10">
    <location>
        <begin position="691"/>
        <end position="706"/>
    </location>
</feature>
<feature type="compositionally biased region" description="Polar residues" evidence="10">
    <location>
        <begin position="461"/>
        <end position="485"/>
    </location>
</feature>
<dbReference type="PRINTS" id="PR00628">
    <property type="entry name" value="INSULINRSI"/>
</dbReference>
<proteinExistence type="predicted"/>
<evidence type="ECO:0000313" key="14">
    <source>
        <dbReference type="RefSeq" id="XP_018493695.1"/>
    </source>
</evidence>
<dbReference type="SUPFAM" id="SSF50729">
    <property type="entry name" value="PH domain-like"/>
    <property type="match status" value="2"/>
</dbReference>
<dbReference type="AlphaFoldDB" id="A0AAJ7L4A4"/>
<dbReference type="Pfam" id="PF02174">
    <property type="entry name" value="IRS"/>
    <property type="match status" value="1"/>
</dbReference>
<feature type="region of interest" description="Disordered" evidence="10">
    <location>
        <begin position="859"/>
        <end position="891"/>
    </location>
</feature>
<keyword evidence="14" id="KW-0675">Receptor</keyword>
<dbReference type="GO" id="GO:0005829">
    <property type="term" value="C:cytosol"/>
    <property type="evidence" value="ECO:0007669"/>
    <property type="project" value="TreeGrafter"/>
</dbReference>
<evidence type="ECO:0000259" key="11">
    <source>
        <dbReference type="PROSITE" id="PS50003"/>
    </source>
</evidence>
<sequence length="1005" mass="108634">MCGNEAIHAGVDGLENQMRSRRHASNNHAGAPVVAVAEKAISIHKTGYLKKIKTGKRRYFVLHSGSADGTQPRLDYFENEKKYKSGVEPKKSINVRNCFSINKKHDHKGRIVLALYTRQDCFALQCADTEEQDRWWQALVRLQQEGHLIPDQQPRPNFEHIWEVNIKDKGLGNQRVPLGSHRLCLTARTLSLVRMERESSNNQGHASSSDADGSNVLDFPLNSIRRCGHTDCFFFMELGRSSITGAGELWMQTGDTVIAQNMHEVLLSAMKSSKSNEDLHRERSSSTSENTNSVAIPRLPGQFMVGTALGSSPHSGQGSSLGSTGASPRDRSDSLPNRSRQNSDFNSHPMHSRCNTMDCTHVMHPQPFHWPVGPSTSPIGQLHNHSSVESCTELESSPHQPVPRNHLHINVTHPLDPHTIAEEQENPDYIAMNSPCGAGGCGDQTDTGSLIPSPVTLTDGGPSSHSSHCGTASYLPHQSSTSSTEFMKMSPTHDGSSSHQNSNNNNNNNTDSSYMSMSPVGSSAASIDLLNGTGTLPNGYVPMMAMSSVANLGLHKSNNSEASPTSPPGYMEMAPLSSSLPKSVGGFNSSWGSSIHSLHETSPTFGLNLEGFHLDKVKSFIAPSTDDDNSIRTGRSYSVGKRPKEPLSNTERVRAYSVGSQAYPPALAAKKRQQQHQQDILATPTSDRGRSNSYSKKSSSTSTLGGSRHEEEEKDLMEITYDENWHRTTAAAAAAGAAAAAVTSHSHSLPSGGSTSINNNNNYDSDYLPMRVNYKEPEPMKLFPVNEIDVSPPQVKDSVQQNDFSTVMLSKKVPNPDYMDLSCGPMSPPQSVPQMPASRATPDSDGEYVSIDMSRPFPSRLSSNPIIGGPEPKKSKSASTLDPTTPMTTQHNYENLSFGANGATVEAVSSQEPMDTDSKPSTAVASAVVPSVSSVSNGSHHELNYAALDLSPPTCEEPPTSRPLPLGCSAMELTTSNPSGVAYSEVDFRKSEGLRGSLIREGPRV</sequence>
<organism evidence="13 14">
    <name type="scientific">Galendromus occidentalis</name>
    <name type="common">western predatory mite</name>
    <dbReference type="NCBI Taxonomy" id="34638"/>
    <lineage>
        <taxon>Eukaryota</taxon>
        <taxon>Metazoa</taxon>
        <taxon>Ecdysozoa</taxon>
        <taxon>Arthropoda</taxon>
        <taxon>Chelicerata</taxon>
        <taxon>Arachnida</taxon>
        <taxon>Acari</taxon>
        <taxon>Parasitiformes</taxon>
        <taxon>Mesostigmata</taxon>
        <taxon>Gamasina</taxon>
        <taxon>Phytoseioidea</taxon>
        <taxon>Phytoseiidae</taxon>
        <taxon>Typhlodrominae</taxon>
        <taxon>Galendromus</taxon>
    </lineage>
</organism>
<feature type="compositionally biased region" description="Polar residues" evidence="10">
    <location>
        <begin position="334"/>
        <end position="346"/>
    </location>
</feature>
<feature type="compositionally biased region" description="Basic and acidic residues" evidence="10">
    <location>
        <begin position="274"/>
        <end position="284"/>
    </location>
</feature>
<dbReference type="GO" id="GO:0048477">
    <property type="term" value="P:oogenesis"/>
    <property type="evidence" value="ECO:0007669"/>
    <property type="project" value="UniProtKB-KW"/>
</dbReference>
<gene>
    <name evidence="14" type="primary">LOC100907927</name>
</gene>
<dbReference type="GO" id="GO:0008286">
    <property type="term" value="P:insulin receptor signaling pathway"/>
    <property type="evidence" value="ECO:0007669"/>
    <property type="project" value="InterPro"/>
</dbReference>
<dbReference type="PROSITE" id="PS51064">
    <property type="entry name" value="IRS_PTB"/>
    <property type="match status" value="1"/>
</dbReference>
<evidence type="ECO:0000256" key="7">
    <source>
        <dbReference type="ARBA" id="ARBA00022943"/>
    </source>
</evidence>
<protein>
    <recommendedName>
        <fullName evidence="2">Insulin receptor substrate 1</fullName>
    </recommendedName>
    <alternativeName>
        <fullName evidence="8">Protein chico</fullName>
    </alternativeName>
</protein>
<keyword evidence="6" id="KW-0221">Differentiation</keyword>
<reference evidence="14" key="1">
    <citation type="submission" date="2025-08" db="UniProtKB">
        <authorList>
            <consortium name="RefSeq"/>
        </authorList>
    </citation>
    <scope>IDENTIFICATION</scope>
</reference>
<feature type="compositionally biased region" description="Polar residues" evidence="10">
    <location>
        <begin position="877"/>
        <end position="891"/>
    </location>
</feature>
<evidence type="ECO:0000259" key="12">
    <source>
        <dbReference type="PROSITE" id="PS51064"/>
    </source>
</evidence>
<feature type="region of interest" description="Disordered" evidence="10">
    <location>
        <begin position="623"/>
        <end position="713"/>
    </location>
</feature>
<evidence type="ECO:0000313" key="13">
    <source>
        <dbReference type="Proteomes" id="UP000694867"/>
    </source>
</evidence>
<dbReference type="PANTHER" id="PTHR10614">
    <property type="entry name" value="INSULIN RECEPTOR SUBSTRATE"/>
    <property type="match status" value="1"/>
</dbReference>
<evidence type="ECO:0000256" key="8">
    <source>
        <dbReference type="ARBA" id="ARBA00033282"/>
    </source>
</evidence>
<dbReference type="SMART" id="SM00233">
    <property type="entry name" value="PH"/>
    <property type="match status" value="1"/>
</dbReference>
<comment type="function">
    <text evidence="9">Activates phosphatidylinositol 3-kinase when bound to the regulatory p85 subunit. May mediate the control of various cellular processes by insulin-like peptides. When phosphorylated by the insulin receptor binds specifically to various cellular proteins containing SH2 domains. Involved in control of cell proliferation, cell size, and body and organ growth throughout development. Also has a role in a signaling pathway controlling the physiological response required to endure periods of low nutrient conditions. Insulin/insulin-like growth factor (IGF) signaling pathway has a role in regulating aging and is necessary in the ovary for vitellogenic maturation.</text>
</comment>
<feature type="region of interest" description="Disordered" evidence="10">
    <location>
        <begin position="440"/>
        <end position="518"/>
    </location>
</feature>
<comment type="subunit">
    <text evidence="1">Bindings to phosphatidylinositol 3-kinase and SHP2.</text>
</comment>
<dbReference type="InterPro" id="IPR001849">
    <property type="entry name" value="PH_domain"/>
</dbReference>
<evidence type="ECO:0000256" key="9">
    <source>
        <dbReference type="ARBA" id="ARBA00046145"/>
    </source>
</evidence>
<feature type="domain" description="IRS-type PTB" evidence="12">
    <location>
        <begin position="158"/>
        <end position="277"/>
    </location>
</feature>
<evidence type="ECO:0000256" key="1">
    <source>
        <dbReference type="ARBA" id="ARBA00011440"/>
    </source>
</evidence>
<keyword evidence="3" id="KW-0597">Phosphoprotein</keyword>
<dbReference type="Pfam" id="PF00169">
    <property type="entry name" value="PH"/>
    <property type="match status" value="1"/>
</dbReference>
<dbReference type="RefSeq" id="XP_018493695.1">
    <property type="nucleotide sequence ID" value="XM_018638179.1"/>
</dbReference>
<dbReference type="CTD" id="30067"/>
<evidence type="ECO:0000256" key="4">
    <source>
        <dbReference type="ARBA" id="ARBA00022604"/>
    </source>
</evidence>
<feature type="region of interest" description="Disordered" evidence="10">
    <location>
        <begin position="272"/>
        <end position="350"/>
    </location>
</feature>
<dbReference type="PANTHER" id="PTHR10614:SF13">
    <property type="entry name" value="INSULIN RECEPTOR SUBSTRATE 1"/>
    <property type="match status" value="1"/>
</dbReference>
<dbReference type="PROSITE" id="PS50003">
    <property type="entry name" value="PH_DOMAIN"/>
    <property type="match status" value="1"/>
</dbReference>
<name>A0AAJ7L4A4_9ACAR</name>
<keyword evidence="7" id="KW-0896">Oogenesis</keyword>
<dbReference type="GO" id="GO:0005886">
    <property type="term" value="C:plasma membrane"/>
    <property type="evidence" value="ECO:0007669"/>
    <property type="project" value="TreeGrafter"/>
</dbReference>
<dbReference type="Proteomes" id="UP000694867">
    <property type="component" value="Unplaced"/>
</dbReference>
<dbReference type="Gene3D" id="2.30.29.30">
    <property type="entry name" value="Pleckstrin-homology domain (PH domain)/Phosphotyrosine-binding domain (PTB)"/>
    <property type="match status" value="2"/>
</dbReference>
<evidence type="ECO:0000256" key="2">
    <source>
        <dbReference type="ARBA" id="ARBA00015710"/>
    </source>
</evidence>
<dbReference type="CDD" id="cd01257">
    <property type="entry name" value="PH_IRS"/>
    <property type="match status" value="1"/>
</dbReference>
<dbReference type="GO" id="GO:0043548">
    <property type="term" value="F:phosphatidylinositol 3-kinase binding"/>
    <property type="evidence" value="ECO:0007669"/>
    <property type="project" value="TreeGrafter"/>
</dbReference>
<dbReference type="SMART" id="SM01244">
    <property type="entry name" value="IRS"/>
    <property type="match status" value="1"/>
</dbReference>
<dbReference type="InterPro" id="IPR011993">
    <property type="entry name" value="PH-like_dom_sf"/>
</dbReference>
<dbReference type="InterPro" id="IPR039011">
    <property type="entry name" value="IRS"/>
</dbReference>
<dbReference type="GO" id="GO:0005158">
    <property type="term" value="F:insulin receptor binding"/>
    <property type="evidence" value="ECO:0007669"/>
    <property type="project" value="InterPro"/>
</dbReference>
<evidence type="ECO:0000256" key="3">
    <source>
        <dbReference type="ARBA" id="ARBA00022553"/>
    </source>
</evidence>
<dbReference type="GeneID" id="100907927"/>
<evidence type="ECO:0000256" key="10">
    <source>
        <dbReference type="SAM" id="MobiDB-lite"/>
    </source>
</evidence>
<keyword evidence="5" id="KW-0677">Repeat</keyword>
<evidence type="ECO:0000256" key="5">
    <source>
        <dbReference type="ARBA" id="ARBA00022737"/>
    </source>
</evidence>
<dbReference type="CDD" id="cd01204">
    <property type="entry name" value="PTB_IRS"/>
    <property type="match status" value="1"/>
</dbReference>
<dbReference type="SMART" id="SM00310">
    <property type="entry name" value="PTBI"/>
    <property type="match status" value="1"/>
</dbReference>
<feature type="compositionally biased region" description="Low complexity" evidence="10">
    <location>
        <begin position="497"/>
        <end position="518"/>
    </location>
</feature>
<feature type="compositionally biased region" description="Polar residues" evidence="10">
    <location>
        <begin position="309"/>
        <end position="326"/>
    </location>
</feature>
<feature type="domain" description="PH" evidence="11">
    <location>
        <begin position="42"/>
        <end position="144"/>
    </location>
</feature>
<dbReference type="InterPro" id="IPR002404">
    <property type="entry name" value="IRS_PTB"/>
</dbReference>
<feature type="compositionally biased region" description="Polar residues" evidence="10">
    <location>
        <begin position="675"/>
        <end position="686"/>
    </location>
</feature>
<dbReference type="KEGG" id="goe:100907927"/>
<evidence type="ECO:0000256" key="6">
    <source>
        <dbReference type="ARBA" id="ARBA00022782"/>
    </source>
</evidence>
<accession>A0AAJ7L4A4</accession>